<evidence type="ECO:0000313" key="3">
    <source>
        <dbReference type="Proteomes" id="UP000094197"/>
    </source>
</evidence>
<dbReference type="EMBL" id="CP015218">
    <property type="protein sequence ID" value="AOP36338.1"/>
    <property type="molecule type" value="Genomic_DNA"/>
</dbReference>
<name>A0A1D7V3D7_9LEPT</name>
<feature type="domain" description="SnoaL-like" evidence="1">
    <location>
        <begin position="12"/>
        <end position="110"/>
    </location>
</feature>
<accession>A0A1D7V3D7</accession>
<proteinExistence type="predicted"/>
<sequence>MNFKEAEDFCIRWLSAWTGNQPERLILFYAEDAFYLDPTAKKGFKGHGKILPYFKILLRNNPNWKWTHEEIFPNERGFLLKWKAVIPTKETEIIEYGMDIVEVKDDKITRNEVYFDTRSLISKK</sequence>
<keyword evidence="3" id="KW-1185">Reference proteome</keyword>
<gene>
    <name evidence="2" type="ORF">A0128_20175</name>
</gene>
<evidence type="ECO:0000259" key="1">
    <source>
        <dbReference type="Pfam" id="PF12680"/>
    </source>
</evidence>
<dbReference type="SUPFAM" id="SSF54427">
    <property type="entry name" value="NTF2-like"/>
    <property type="match status" value="1"/>
</dbReference>
<dbReference type="Pfam" id="PF12680">
    <property type="entry name" value="SnoaL_2"/>
    <property type="match status" value="1"/>
</dbReference>
<dbReference type="Gene3D" id="3.10.450.50">
    <property type="match status" value="1"/>
</dbReference>
<dbReference type="RefSeq" id="WP_069609559.1">
    <property type="nucleotide sequence ID" value="NZ_CP015218.1"/>
</dbReference>
<protein>
    <recommendedName>
        <fullName evidence="1">SnoaL-like domain-containing protein</fullName>
    </recommendedName>
</protein>
<dbReference type="KEGG" id="laj:A0128_20175"/>
<dbReference type="AlphaFoldDB" id="A0A1D7V3D7"/>
<dbReference type="InterPro" id="IPR032710">
    <property type="entry name" value="NTF2-like_dom_sf"/>
</dbReference>
<reference evidence="2 3" key="1">
    <citation type="submission" date="2016-04" db="EMBL/GenBank/DDBJ databases">
        <title>Complete genome seqeunce of Leptospira alstonii serovar Room22.</title>
        <authorList>
            <person name="Nally J.E."/>
            <person name="Bayles D.O."/>
            <person name="Hurley D."/>
            <person name="Fanning S."/>
            <person name="McMahon B.J."/>
            <person name="Arent Z."/>
        </authorList>
    </citation>
    <scope>NUCLEOTIDE SEQUENCE [LARGE SCALE GENOMIC DNA]</scope>
    <source>
        <strain evidence="2 3">GWTS #1</strain>
    </source>
</reference>
<dbReference type="OrthoDB" id="333383at2"/>
<evidence type="ECO:0000313" key="2">
    <source>
        <dbReference type="EMBL" id="AOP36338.1"/>
    </source>
</evidence>
<dbReference type="Proteomes" id="UP000094197">
    <property type="component" value="Chromosome 2"/>
</dbReference>
<organism evidence="2 3">
    <name type="scientific">Leptospira tipperaryensis</name>
    <dbReference type="NCBI Taxonomy" id="2564040"/>
    <lineage>
        <taxon>Bacteria</taxon>
        <taxon>Pseudomonadati</taxon>
        <taxon>Spirochaetota</taxon>
        <taxon>Spirochaetia</taxon>
        <taxon>Leptospirales</taxon>
        <taxon>Leptospiraceae</taxon>
        <taxon>Leptospira</taxon>
    </lineage>
</organism>
<dbReference type="InterPro" id="IPR037401">
    <property type="entry name" value="SnoaL-like"/>
</dbReference>